<evidence type="ECO:0000313" key="2">
    <source>
        <dbReference type="EMBL" id="KAL2329860.1"/>
    </source>
</evidence>
<feature type="compositionally biased region" description="Pro residues" evidence="1">
    <location>
        <begin position="1"/>
        <end position="36"/>
    </location>
</feature>
<name>A0ABD1M254_9FABA</name>
<evidence type="ECO:0000256" key="1">
    <source>
        <dbReference type="SAM" id="MobiDB-lite"/>
    </source>
</evidence>
<feature type="compositionally biased region" description="Polar residues" evidence="1">
    <location>
        <begin position="129"/>
        <end position="141"/>
    </location>
</feature>
<evidence type="ECO:0000313" key="3">
    <source>
        <dbReference type="Proteomes" id="UP001603857"/>
    </source>
</evidence>
<feature type="compositionally biased region" description="Basic residues" evidence="1">
    <location>
        <begin position="110"/>
        <end position="120"/>
    </location>
</feature>
<dbReference type="AlphaFoldDB" id="A0ABD1M254"/>
<dbReference type="PRINTS" id="PR01217">
    <property type="entry name" value="PRICHEXTENSN"/>
</dbReference>
<feature type="region of interest" description="Disordered" evidence="1">
    <location>
        <begin position="58"/>
        <end position="153"/>
    </location>
</feature>
<organism evidence="2 3">
    <name type="scientific">Flemingia macrophylla</name>
    <dbReference type="NCBI Taxonomy" id="520843"/>
    <lineage>
        <taxon>Eukaryota</taxon>
        <taxon>Viridiplantae</taxon>
        <taxon>Streptophyta</taxon>
        <taxon>Embryophyta</taxon>
        <taxon>Tracheophyta</taxon>
        <taxon>Spermatophyta</taxon>
        <taxon>Magnoliopsida</taxon>
        <taxon>eudicotyledons</taxon>
        <taxon>Gunneridae</taxon>
        <taxon>Pentapetalae</taxon>
        <taxon>rosids</taxon>
        <taxon>fabids</taxon>
        <taxon>Fabales</taxon>
        <taxon>Fabaceae</taxon>
        <taxon>Papilionoideae</taxon>
        <taxon>50 kb inversion clade</taxon>
        <taxon>NPAAA clade</taxon>
        <taxon>indigoferoid/millettioid clade</taxon>
        <taxon>Phaseoleae</taxon>
        <taxon>Flemingia</taxon>
    </lineage>
</organism>
<comment type="caution">
    <text evidence="2">The sequence shown here is derived from an EMBL/GenBank/DDBJ whole genome shotgun (WGS) entry which is preliminary data.</text>
</comment>
<feature type="compositionally biased region" description="Basic and acidic residues" evidence="1">
    <location>
        <begin position="143"/>
        <end position="153"/>
    </location>
</feature>
<accession>A0ABD1M254</accession>
<proteinExistence type="predicted"/>
<keyword evidence="3" id="KW-1185">Reference proteome</keyword>
<reference evidence="2 3" key="1">
    <citation type="submission" date="2024-08" db="EMBL/GenBank/DDBJ databases">
        <title>Insights into the chromosomal genome structure of Flemingia macrophylla.</title>
        <authorList>
            <person name="Ding Y."/>
            <person name="Zhao Y."/>
            <person name="Bi W."/>
            <person name="Wu M."/>
            <person name="Zhao G."/>
            <person name="Gong Y."/>
            <person name="Li W."/>
            <person name="Zhang P."/>
        </authorList>
    </citation>
    <scope>NUCLEOTIDE SEQUENCE [LARGE SCALE GENOMIC DNA]</scope>
    <source>
        <strain evidence="2">DYQJB</strain>
        <tissue evidence="2">Leaf</tissue>
    </source>
</reference>
<protein>
    <submittedName>
        <fullName evidence="2">Uncharacterized protein</fullName>
    </submittedName>
</protein>
<feature type="region of interest" description="Disordered" evidence="1">
    <location>
        <begin position="1"/>
        <end position="41"/>
    </location>
</feature>
<gene>
    <name evidence="2" type="ORF">Fmac_017441</name>
</gene>
<dbReference type="Proteomes" id="UP001603857">
    <property type="component" value="Unassembled WGS sequence"/>
</dbReference>
<feature type="compositionally biased region" description="Low complexity" evidence="1">
    <location>
        <begin position="85"/>
        <end position="106"/>
    </location>
</feature>
<dbReference type="EMBL" id="JBGMDY010000006">
    <property type="protein sequence ID" value="KAL2329860.1"/>
    <property type="molecule type" value="Genomic_DNA"/>
</dbReference>
<sequence length="153" mass="16572">MSPPLPRPSPPPRLLSPRLPPPPPPHPPSPHPPPRLTSPSTLHPCVALLLRPPPSTLVILLPFTPKGNFNSNPRRSTSHKTLPHARSSSPSDLPRSLSAQKPSLYPTPKPKPKPKPKPSLKPKPSTTSQEGTNTISNNNYPSKLDEKLAFLEG</sequence>